<dbReference type="InterPro" id="IPR055207">
    <property type="entry name" value="POLR3C_WHD"/>
</dbReference>
<name>A0A2A2KUG0_9BILA</name>
<dbReference type="InterPro" id="IPR039748">
    <property type="entry name" value="RPC3"/>
</dbReference>
<dbReference type="Gene3D" id="1.10.10.10">
    <property type="entry name" value="Winged helix-like DNA-binding domain superfamily/Winged helix DNA-binding domain"/>
    <property type="match status" value="4"/>
</dbReference>
<dbReference type="Pfam" id="PF22536">
    <property type="entry name" value="WHD_POLR3C"/>
    <property type="match status" value="1"/>
</dbReference>
<dbReference type="EMBL" id="LIAE01007682">
    <property type="protein sequence ID" value="PAV77605.1"/>
    <property type="molecule type" value="Genomic_DNA"/>
</dbReference>
<evidence type="ECO:0000259" key="8">
    <source>
        <dbReference type="Pfam" id="PF08221"/>
    </source>
</evidence>
<keyword evidence="5 6" id="KW-0539">Nucleus</keyword>
<evidence type="ECO:0000256" key="1">
    <source>
        <dbReference type="ARBA" id="ARBA00004123"/>
    </source>
</evidence>
<evidence type="ECO:0000259" key="9">
    <source>
        <dbReference type="Pfam" id="PF22536"/>
    </source>
</evidence>
<evidence type="ECO:0000256" key="2">
    <source>
        <dbReference type="ARBA" id="ARBA00007206"/>
    </source>
</evidence>
<dbReference type="Pfam" id="PF08221">
    <property type="entry name" value="HTH_9"/>
    <property type="match status" value="1"/>
</dbReference>
<keyword evidence="11" id="KW-1185">Reference proteome</keyword>
<feature type="domain" description="RNA polymerase III subunit RPC82-related helix-turn-helix" evidence="8">
    <location>
        <begin position="1"/>
        <end position="59"/>
    </location>
</feature>
<keyword evidence="3 6" id="KW-0240">DNA-directed RNA polymerase</keyword>
<dbReference type="GO" id="GO:0005666">
    <property type="term" value="C:RNA polymerase III complex"/>
    <property type="evidence" value="ECO:0007669"/>
    <property type="project" value="UniProtKB-UniRule"/>
</dbReference>
<comment type="function">
    <text evidence="6">DNA-dependent RNA polymerase catalyzes the transcription of DNA into RNA using the four ribonucleoside triphosphates as substrates. Specific core component of RNA polymerase III which synthesizes small RNAs, such as 5S rRNA and tRNAs.</text>
</comment>
<dbReference type="Gene3D" id="6.10.140.1450">
    <property type="match status" value="1"/>
</dbReference>
<dbReference type="FunFam" id="1.10.10.10:FF:000420">
    <property type="entry name" value="RNA polymerase III subunit, putative"/>
    <property type="match status" value="1"/>
</dbReference>
<feature type="domain" description="RNA polymerase III Rpc82 C -terminal" evidence="7">
    <location>
        <begin position="167"/>
        <end position="324"/>
    </location>
</feature>
<comment type="caution">
    <text evidence="10">The sequence shown here is derived from an EMBL/GenBank/DDBJ whole genome shotgun (WGS) entry which is preliminary data.</text>
</comment>
<gene>
    <name evidence="10" type="ORF">WR25_27137</name>
</gene>
<evidence type="ECO:0000256" key="4">
    <source>
        <dbReference type="ARBA" id="ARBA00023163"/>
    </source>
</evidence>
<accession>A0A2A2KUG0</accession>
<dbReference type="GO" id="GO:0006351">
    <property type="term" value="P:DNA-templated transcription"/>
    <property type="evidence" value="ECO:0007669"/>
    <property type="project" value="InterPro"/>
</dbReference>
<comment type="similarity">
    <text evidence="2 6">Belongs to the eukaryotic RPC3/POLR3C RNA polymerase subunit family.</text>
</comment>
<evidence type="ECO:0000313" key="11">
    <source>
        <dbReference type="Proteomes" id="UP000218231"/>
    </source>
</evidence>
<dbReference type="OrthoDB" id="272392at2759"/>
<evidence type="ECO:0000256" key="5">
    <source>
        <dbReference type="ARBA" id="ARBA00023242"/>
    </source>
</evidence>
<sequence>MCIAVVEELFGANVAKVFASLQREPSGLPPIIVRLKGQINLGQIRKSLTVLIQHRLVEFRMDARNRAEYQVNEATIRFYLMAPKCCMYAKRLFGAAAELICEELLCEGQLSCSDTIRRIHKRYDHLSVDELKKVFYDLSATQFVIRLPPLDSKGKITPSFSLEYSPFEMPNKILDGEENAAKVKLEPGTSRKRKAPFDETSQDSDAQIYWTINWERFGIYIRDEMVTEFLVPQDSTDKTAFLFRQTVRALLKANETKSAGMNVSSSAPISLFQMIQIIKDNDCGIERTDLEFALDSLSNETRGVLRKTGESNGGIYMIDFAKAFTLISQGHVESLIREQLDVKGIRIFRLLQNRGYLDEDQVEKQSMLSNKDVRELVYSMLEMGYLNVQVLGKTADFAPARTFYLYYVSLPKTVRCVVEDIAKMLRNLILRRAHETREHKQLAEKNLKKESIIEGIKLDDTLDEESRKAQIEEVEEMYMPPADREKLAAHKLALGKLIAAESHAADALFACRLFLDYHV</sequence>
<comment type="subcellular location">
    <subcellularLocation>
        <location evidence="1 6">Nucleus</location>
    </subcellularLocation>
</comment>
<dbReference type="InterPro" id="IPR008806">
    <property type="entry name" value="RNA_pol_III_Rpc82_C"/>
</dbReference>
<dbReference type="PANTHER" id="PTHR12949:SF0">
    <property type="entry name" value="DNA-DIRECTED RNA POLYMERASE III SUBUNIT RPC3"/>
    <property type="match status" value="1"/>
</dbReference>
<evidence type="ECO:0000256" key="3">
    <source>
        <dbReference type="ARBA" id="ARBA00022478"/>
    </source>
</evidence>
<dbReference type="PANTHER" id="PTHR12949">
    <property type="entry name" value="RNA POLYMERASE III DNA DIRECTED -RELATED"/>
    <property type="match status" value="1"/>
</dbReference>
<comment type="subunit">
    <text evidence="6">Component of the RNA polymerase III (Pol III) complex consisting of 17 subunits.</text>
</comment>
<proteinExistence type="inferred from homology"/>
<dbReference type="Pfam" id="PF05645">
    <property type="entry name" value="RNA_pol_Rpc82"/>
    <property type="match status" value="1"/>
</dbReference>
<dbReference type="AlphaFoldDB" id="A0A2A2KUG0"/>
<dbReference type="STRING" id="2018661.A0A2A2KUG0"/>
<dbReference type="InterPro" id="IPR036388">
    <property type="entry name" value="WH-like_DNA-bd_sf"/>
</dbReference>
<feature type="domain" description="DNA-directed RNA polymerase III subunit RPC3 winged-helix" evidence="9">
    <location>
        <begin position="332"/>
        <end position="408"/>
    </location>
</feature>
<reference evidence="10 11" key="1">
    <citation type="journal article" date="2017" name="Curr. Biol.">
        <title>Genome architecture and evolution of a unichromosomal asexual nematode.</title>
        <authorList>
            <person name="Fradin H."/>
            <person name="Zegar C."/>
            <person name="Gutwein M."/>
            <person name="Lucas J."/>
            <person name="Kovtun M."/>
            <person name="Corcoran D."/>
            <person name="Baugh L.R."/>
            <person name="Kiontke K."/>
            <person name="Gunsalus K."/>
            <person name="Fitch D.H."/>
            <person name="Piano F."/>
        </authorList>
    </citation>
    <scope>NUCLEOTIDE SEQUENCE [LARGE SCALE GENOMIC DNA]</scope>
    <source>
        <strain evidence="10">PF1309</strain>
    </source>
</reference>
<evidence type="ECO:0000259" key="7">
    <source>
        <dbReference type="Pfam" id="PF05645"/>
    </source>
</evidence>
<evidence type="ECO:0000313" key="10">
    <source>
        <dbReference type="EMBL" id="PAV77605.1"/>
    </source>
</evidence>
<dbReference type="InterPro" id="IPR013197">
    <property type="entry name" value="RNA_pol_III_RPC82-rel_HTH"/>
</dbReference>
<organism evidence="10 11">
    <name type="scientific">Diploscapter pachys</name>
    <dbReference type="NCBI Taxonomy" id="2018661"/>
    <lineage>
        <taxon>Eukaryota</taxon>
        <taxon>Metazoa</taxon>
        <taxon>Ecdysozoa</taxon>
        <taxon>Nematoda</taxon>
        <taxon>Chromadorea</taxon>
        <taxon>Rhabditida</taxon>
        <taxon>Rhabditina</taxon>
        <taxon>Rhabditomorpha</taxon>
        <taxon>Rhabditoidea</taxon>
        <taxon>Rhabditidae</taxon>
        <taxon>Diploscapter</taxon>
    </lineage>
</organism>
<dbReference type="Proteomes" id="UP000218231">
    <property type="component" value="Unassembled WGS sequence"/>
</dbReference>
<evidence type="ECO:0000256" key="6">
    <source>
        <dbReference type="RuleBase" id="RU367076"/>
    </source>
</evidence>
<keyword evidence="4 6" id="KW-0804">Transcription</keyword>
<protein>
    <recommendedName>
        <fullName evidence="6">DNA-directed RNA polymerase III subunit RPC3</fullName>
        <shortName evidence="6">RNA polymerase III subunit C3</shortName>
    </recommendedName>
</protein>
<dbReference type="GO" id="GO:0003697">
    <property type="term" value="F:single-stranded DNA binding"/>
    <property type="evidence" value="ECO:0007669"/>
    <property type="project" value="UniProtKB-UniRule"/>
</dbReference>